<organism evidence="8 9">
    <name type="scientific">Sphaerotilus hippei</name>
    <dbReference type="NCBI Taxonomy" id="744406"/>
    <lineage>
        <taxon>Bacteria</taxon>
        <taxon>Pseudomonadati</taxon>
        <taxon>Pseudomonadota</taxon>
        <taxon>Betaproteobacteria</taxon>
        <taxon>Burkholderiales</taxon>
        <taxon>Sphaerotilaceae</taxon>
        <taxon>Sphaerotilus</taxon>
    </lineage>
</organism>
<dbReference type="PANTHER" id="PTHR43531">
    <property type="entry name" value="PROTEIN ICFG"/>
    <property type="match status" value="1"/>
</dbReference>
<evidence type="ECO:0000259" key="7">
    <source>
        <dbReference type="PROSITE" id="PS50885"/>
    </source>
</evidence>
<dbReference type="InterPro" id="IPR051310">
    <property type="entry name" value="MCP_chemotaxis"/>
</dbReference>
<gene>
    <name evidence="8" type="ORF">C7444_10423</name>
</gene>
<dbReference type="SUPFAM" id="SSF58104">
    <property type="entry name" value="Methyl-accepting chemotaxis protein (MCP) signaling domain"/>
    <property type="match status" value="1"/>
</dbReference>
<keyword evidence="2" id="KW-0488">Methylation</keyword>
<dbReference type="EMBL" id="QJJS01000004">
    <property type="protein sequence ID" value="PXW97422.1"/>
    <property type="molecule type" value="Genomic_DNA"/>
</dbReference>
<dbReference type="FunFam" id="1.10.287.950:FF:000001">
    <property type="entry name" value="Methyl-accepting chemotaxis sensory transducer"/>
    <property type="match status" value="1"/>
</dbReference>
<dbReference type="InterPro" id="IPR003660">
    <property type="entry name" value="HAMP_dom"/>
</dbReference>
<protein>
    <submittedName>
        <fullName evidence="8">Methyl-accepting chemotaxis protein</fullName>
    </submittedName>
</protein>
<dbReference type="GO" id="GO:0006935">
    <property type="term" value="P:chemotaxis"/>
    <property type="evidence" value="ECO:0007669"/>
    <property type="project" value="InterPro"/>
</dbReference>
<proteinExistence type="inferred from homology"/>
<name>A0A318HAA6_9BURK</name>
<dbReference type="PRINTS" id="PR00260">
    <property type="entry name" value="CHEMTRNSDUCR"/>
</dbReference>
<sequence>MHAGWRGAGGRLRLAHKLSLCFGLFLLILLGLTGLALMRIESLNGTLLAVTGNGAQRSQTVRDMERCANEYGSTLRSFSAADPSTLEALHRQLQDTVQTCGKLSAAARQMITADDGLQRLQQVDQAFDGAQGVLRQARQEYGGRGEGAVAFGVRLRMATEQAQEEAHLNAWIRTVRALGAWDDAWNEATARSASGLAVHARNVLLGGALVALLLAGLAGFWLVRDVSRGLGAALAATRQMAAHDLSRPVPVERGDEIGEVLQALEEMRERLHHLAASVRDASSSIHQASAEIAAGSQNLSDRTEQAAATLQQTLGTIETLGQSVQQTSGSADSAHHLARVANEVAQQGGQTVSQAVATMAEVNTASHKIADIIAIIDGIAFQTNILALNAAVEAARAGEQGRGFAVVAGEVRALAQRSARAAQEIKGLIHDSMSRVEAGSVQIHQAGSTTQDIMRSVERVSGIIATISQEAQQQLGGIGQTREAVRQLDSVAQHNAAMAEQAAAAAGALTDQAGRLSRLVSSFQLGDTPRSAA</sequence>
<dbReference type="Pfam" id="PF00015">
    <property type="entry name" value="MCPsignal"/>
    <property type="match status" value="1"/>
</dbReference>
<dbReference type="SMART" id="SM00304">
    <property type="entry name" value="HAMP"/>
    <property type="match status" value="1"/>
</dbReference>
<keyword evidence="9" id="KW-1185">Reference proteome</keyword>
<comment type="caution">
    <text evidence="8">The sequence shown here is derived from an EMBL/GenBank/DDBJ whole genome shotgun (WGS) entry which is preliminary data.</text>
</comment>
<dbReference type="RefSeq" id="WP_110399827.1">
    <property type="nucleotide sequence ID" value="NZ_QJJS01000004.1"/>
</dbReference>
<dbReference type="Gene3D" id="1.10.287.950">
    <property type="entry name" value="Methyl-accepting chemotaxis protein"/>
    <property type="match status" value="1"/>
</dbReference>
<dbReference type="GO" id="GO:0007165">
    <property type="term" value="P:signal transduction"/>
    <property type="evidence" value="ECO:0007669"/>
    <property type="project" value="UniProtKB-KW"/>
</dbReference>
<dbReference type="GO" id="GO:0004888">
    <property type="term" value="F:transmembrane signaling receptor activity"/>
    <property type="evidence" value="ECO:0007669"/>
    <property type="project" value="InterPro"/>
</dbReference>
<feature type="domain" description="HAMP" evidence="7">
    <location>
        <begin position="224"/>
        <end position="276"/>
    </location>
</feature>
<keyword evidence="4" id="KW-0807">Transducer</keyword>
<evidence type="ECO:0000313" key="8">
    <source>
        <dbReference type="EMBL" id="PXW97422.1"/>
    </source>
</evidence>
<dbReference type="PROSITE" id="PS50885">
    <property type="entry name" value="HAMP"/>
    <property type="match status" value="1"/>
</dbReference>
<dbReference type="Pfam" id="PF00672">
    <property type="entry name" value="HAMP"/>
    <property type="match status" value="1"/>
</dbReference>
<evidence type="ECO:0000256" key="3">
    <source>
        <dbReference type="ARBA" id="ARBA00029447"/>
    </source>
</evidence>
<comment type="similarity">
    <text evidence="3">Belongs to the methyl-accepting chemotaxis (MCP) protein family.</text>
</comment>
<dbReference type="Proteomes" id="UP000247811">
    <property type="component" value="Unassembled WGS sequence"/>
</dbReference>
<feature type="transmembrane region" description="Helical" evidence="5">
    <location>
        <begin position="203"/>
        <end position="223"/>
    </location>
</feature>
<evidence type="ECO:0000256" key="5">
    <source>
        <dbReference type="SAM" id="Phobius"/>
    </source>
</evidence>
<dbReference type="OrthoDB" id="5441488at2"/>
<dbReference type="CDD" id="cd06225">
    <property type="entry name" value="HAMP"/>
    <property type="match status" value="1"/>
</dbReference>
<dbReference type="AlphaFoldDB" id="A0A318HAA6"/>
<comment type="subcellular location">
    <subcellularLocation>
        <location evidence="1">Membrane</location>
    </subcellularLocation>
</comment>
<dbReference type="InterPro" id="IPR004090">
    <property type="entry name" value="Chemotax_Me-accpt_rcpt"/>
</dbReference>
<dbReference type="InterPro" id="IPR004089">
    <property type="entry name" value="MCPsignal_dom"/>
</dbReference>
<feature type="domain" description="Methyl-accepting transducer" evidence="6">
    <location>
        <begin position="281"/>
        <end position="510"/>
    </location>
</feature>
<evidence type="ECO:0000259" key="6">
    <source>
        <dbReference type="PROSITE" id="PS50111"/>
    </source>
</evidence>
<dbReference type="SMART" id="SM00283">
    <property type="entry name" value="MA"/>
    <property type="match status" value="1"/>
</dbReference>
<dbReference type="PANTHER" id="PTHR43531:SF14">
    <property type="entry name" value="METHYL-ACCEPTING CHEMOTAXIS PROTEIN I-RELATED"/>
    <property type="match status" value="1"/>
</dbReference>
<evidence type="ECO:0000256" key="1">
    <source>
        <dbReference type="ARBA" id="ARBA00004370"/>
    </source>
</evidence>
<evidence type="ECO:0000313" key="9">
    <source>
        <dbReference type="Proteomes" id="UP000247811"/>
    </source>
</evidence>
<reference evidence="8 9" key="1">
    <citation type="submission" date="2018-05" db="EMBL/GenBank/DDBJ databases">
        <title>Genomic Encyclopedia of Type Strains, Phase IV (KMG-IV): sequencing the most valuable type-strain genomes for metagenomic binning, comparative biology and taxonomic classification.</title>
        <authorList>
            <person name="Goeker M."/>
        </authorList>
    </citation>
    <scope>NUCLEOTIDE SEQUENCE [LARGE SCALE GENOMIC DNA]</scope>
    <source>
        <strain evidence="8 9">DSM 566</strain>
    </source>
</reference>
<accession>A0A318HAA6</accession>
<keyword evidence="5" id="KW-0812">Transmembrane</keyword>
<keyword evidence="5" id="KW-0472">Membrane</keyword>
<dbReference type="PROSITE" id="PS50111">
    <property type="entry name" value="CHEMOTAXIS_TRANSDUC_2"/>
    <property type="match status" value="1"/>
</dbReference>
<feature type="transmembrane region" description="Helical" evidence="5">
    <location>
        <begin position="20"/>
        <end position="40"/>
    </location>
</feature>
<evidence type="ECO:0000256" key="4">
    <source>
        <dbReference type="PROSITE-ProRule" id="PRU00284"/>
    </source>
</evidence>
<keyword evidence="5" id="KW-1133">Transmembrane helix</keyword>
<evidence type="ECO:0000256" key="2">
    <source>
        <dbReference type="ARBA" id="ARBA00022481"/>
    </source>
</evidence>
<dbReference type="GO" id="GO:0005886">
    <property type="term" value="C:plasma membrane"/>
    <property type="evidence" value="ECO:0007669"/>
    <property type="project" value="TreeGrafter"/>
</dbReference>